<keyword evidence="7" id="KW-0378">Hydrolase</keyword>
<dbReference type="CDD" id="cd22363">
    <property type="entry name" value="tRNA-intron_lyase_C"/>
    <property type="match status" value="1"/>
</dbReference>
<feature type="domain" description="tRNA intron endonuclease catalytic" evidence="6">
    <location>
        <begin position="344"/>
        <end position="439"/>
    </location>
</feature>
<evidence type="ECO:0000313" key="7">
    <source>
        <dbReference type="EMBL" id="KAL3423078.1"/>
    </source>
</evidence>
<dbReference type="PANTHER" id="PTHR21227">
    <property type="entry name" value="TRNA-SPLICING ENDONUCLEASE SUBUNIT SEN2"/>
    <property type="match status" value="1"/>
</dbReference>
<evidence type="ECO:0000256" key="3">
    <source>
        <dbReference type="ARBA" id="ARBA00023239"/>
    </source>
</evidence>
<keyword evidence="3 4" id="KW-0456">Lyase</keyword>
<evidence type="ECO:0000256" key="5">
    <source>
        <dbReference type="SAM" id="MobiDB-lite"/>
    </source>
</evidence>
<dbReference type="Proteomes" id="UP001629113">
    <property type="component" value="Unassembled WGS sequence"/>
</dbReference>
<evidence type="ECO:0000256" key="4">
    <source>
        <dbReference type="PIRNR" id="PIRNR011789"/>
    </source>
</evidence>
<evidence type="ECO:0000313" key="8">
    <source>
        <dbReference type="Proteomes" id="UP001629113"/>
    </source>
</evidence>
<dbReference type="InterPro" id="IPR011856">
    <property type="entry name" value="tRNA_endonuc-like_dom_sf"/>
</dbReference>
<feature type="region of interest" description="Disordered" evidence="5">
    <location>
        <begin position="1"/>
        <end position="51"/>
    </location>
</feature>
<evidence type="ECO:0000259" key="6">
    <source>
        <dbReference type="Pfam" id="PF01974"/>
    </source>
</evidence>
<sequence>MADTLQTPHIENGTILNGTTEQVGKSQTSPPEIVDASSPQQPRKPRGPSKAQQLNKLYALPAPLRTFPLPTFIPHNPLSLFQILYAWASQVISPTSSHFPELYQGYFSPDTRSVHVTEQRSVRGLWEQGFYGKGNLSRSEPSWLEREKKRRGDGKTVTSEDITRARRAERQQAKWERARKEREAIDQTLAREAATKAEEAPIPVHCAPVDPLKLLALPLSSLVPNGKSVSPKKVRFSETIDPEVHVAIPVEVSTEKPEHKPAENHVEELVVKSDVLVEKPDELLNQEHFQLTLEEAFFLSYSLGALNILDKATHLPIAPRKAFTLFRSNSHFPSQDSSAPDDQFVVSYVVYHHFRSLGWVVRGGTKFSVDYMLYIRGPVFTHAEFAVIILPSYSDPYWSSTKELEVHAKNQERRSWSWLHCVNRVITQVRKTLILVYVDIPRPEKDDADTPIHQLLGRYKIREVVLKRWSSNRSRD</sequence>
<dbReference type="EMBL" id="JBFCZG010000004">
    <property type="protein sequence ID" value="KAL3423078.1"/>
    <property type="molecule type" value="Genomic_DNA"/>
</dbReference>
<accession>A0ABR4PIC5</accession>
<keyword evidence="7" id="KW-0255">Endonuclease</keyword>
<name>A0ABR4PIC5_9HELO</name>
<protein>
    <recommendedName>
        <fullName evidence="4">tRNA-splicing endonuclease subunit Sen2</fullName>
        <ecNumber evidence="4">4.6.1.16</ecNumber>
    </recommendedName>
</protein>
<comment type="similarity">
    <text evidence="1 4">Belongs to the tRNA-intron endonuclease family.</text>
</comment>
<dbReference type="EC" id="4.6.1.16" evidence="4"/>
<dbReference type="InterPro" id="IPR016589">
    <property type="entry name" value="tRNA_splic_SEN2"/>
</dbReference>
<dbReference type="InterPro" id="IPR036167">
    <property type="entry name" value="tRNA_intron_Endo_cat-like_sf"/>
</dbReference>
<comment type="function">
    <text evidence="4">Constitutes one of the two catalytic subunit of the tRNA-splicing endonuclease complex, a complex responsible for identification and cleavage of the splice sites in pre-tRNA. It cleaves pre-tRNA at the 5'- and 3'-splice sites to release the intron. The products are an intron and two tRNA half-molecules bearing 2',3'-cyclic phosphate and 5'-OH termini. There are no conserved sequences at the splice sites, but the intron is invariably located at the same site in the gene, placing the splice sites an invariant distance from the constant structural features of the tRNA body.</text>
</comment>
<dbReference type="PIRSF" id="PIRSF011789">
    <property type="entry name" value="tRNA_splic_SEN2"/>
    <property type="match status" value="1"/>
</dbReference>
<evidence type="ECO:0000256" key="2">
    <source>
        <dbReference type="ARBA" id="ARBA00022694"/>
    </source>
</evidence>
<feature type="compositionally biased region" description="Polar residues" evidence="5">
    <location>
        <begin position="1"/>
        <end position="30"/>
    </location>
</feature>
<dbReference type="PANTHER" id="PTHR21227:SF0">
    <property type="entry name" value="TRNA-SPLICING ENDONUCLEASE SUBUNIT SEN2"/>
    <property type="match status" value="1"/>
</dbReference>
<dbReference type="Pfam" id="PF01974">
    <property type="entry name" value="tRNA_int_endo"/>
    <property type="match status" value="1"/>
</dbReference>
<feature type="compositionally biased region" description="Basic and acidic residues" evidence="5">
    <location>
        <begin position="161"/>
        <end position="181"/>
    </location>
</feature>
<dbReference type="GO" id="GO:0004519">
    <property type="term" value="F:endonuclease activity"/>
    <property type="evidence" value="ECO:0007669"/>
    <property type="project" value="UniProtKB-KW"/>
</dbReference>
<proteinExistence type="inferred from homology"/>
<keyword evidence="7" id="KW-0540">Nuclease</keyword>
<reference evidence="7 8" key="1">
    <citation type="submission" date="2024-06" db="EMBL/GenBank/DDBJ databases">
        <title>Complete genome of Phlyctema vagabunda strain 19-DSS-EL-015.</title>
        <authorList>
            <person name="Fiorenzani C."/>
        </authorList>
    </citation>
    <scope>NUCLEOTIDE SEQUENCE [LARGE SCALE GENOMIC DNA]</scope>
    <source>
        <strain evidence="7 8">19-DSS-EL-015</strain>
    </source>
</reference>
<keyword evidence="8" id="KW-1185">Reference proteome</keyword>
<evidence type="ECO:0000256" key="1">
    <source>
        <dbReference type="ARBA" id="ARBA00008078"/>
    </source>
</evidence>
<dbReference type="InterPro" id="IPR006677">
    <property type="entry name" value="tRNA_intron_Endonuc_cat-like"/>
</dbReference>
<gene>
    <name evidence="7" type="ORF">PVAG01_04825</name>
</gene>
<dbReference type="Gene3D" id="3.40.1350.10">
    <property type="match status" value="1"/>
</dbReference>
<organism evidence="7 8">
    <name type="scientific">Phlyctema vagabunda</name>
    <dbReference type="NCBI Taxonomy" id="108571"/>
    <lineage>
        <taxon>Eukaryota</taxon>
        <taxon>Fungi</taxon>
        <taxon>Dikarya</taxon>
        <taxon>Ascomycota</taxon>
        <taxon>Pezizomycotina</taxon>
        <taxon>Leotiomycetes</taxon>
        <taxon>Helotiales</taxon>
        <taxon>Dermateaceae</taxon>
        <taxon>Phlyctema</taxon>
    </lineage>
</organism>
<comment type="caution">
    <text evidence="7">The sequence shown here is derived from an EMBL/GenBank/DDBJ whole genome shotgun (WGS) entry which is preliminary data.</text>
</comment>
<dbReference type="InterPro" id="IPR006676">
    <property type="entry name" value="tRNA_splic"/>
</dbReference>
<feature type="region of interest" description="Disordered" evidence="5">
    <location>
        <begin position="137"/>
        <end position="181"/>
    </location>
</feature>
<keyword evidence="2 4" id="KW-0819">tRNA processing</keyword>
<dbReference type="SUPFAM" id="SSF53032">
    <property type="entry name" value="tRNA-intron endonuclease catalytic domain-like"/>
    <property type="match status" value="1"/>
</dbReference>